<keyword evidence="3" id="KW-1185">Reference proteome</keyword>
<dbReference type="GO" id="GO:0006261">
    <property type="term" value="P:DNA-templated DNA replication"/>
    <property type="evidence" value="ECO:0007669"/>
    <property type="project" value="TreeGrafter"/>
</dbReference>
<dbReference type="OrthoDB" id="9811073at2"/>
<dbReference type="InterPro" id="IPR050238">
    <property type="entry name" value="DNA_Rep/Repair_Clamp_Loader"/>
</dbReference>
<protein>
    <submittedName>
        <fullName evidence="2">DNA polymerase-3 subunit delta</fullName>
    </submittedName>
</protein>
<dbReference type="Proteomes" id="UP000219111">
    <property type="component" value="Unassembled WGS sequence"/>
</dbReference>
<sequence length="371" mass="39923">MSTTDFPDPTAVEGAPHPRQTARLYGQEHAEQAFLEAFTSGRLHHAWMLTGPRGVGKATLAWRIARFLLTQPLEEGGGLFGAPEPPRNLDADPEHPVCRRILAEAEPRIFHLKRGLNSTKSALSEDIRVEEVRKLTSFLHLSAADGGRRVVVIDAADELATAGANALLKLLEEPPPLVTFLLVTHQPARLLPTIRSRCRELRLTTLPPEELALALSAAEAEVSAEQTLALSALAGGSVGEALRLINLDGLESYTALVTLFAPLPRLERPRAWALAESVTGRANEPRFDLMLRLIDLFLSRLARAGLTGPPMPEAAPGEAKLMARLSPDGAAALKWAGLHQDLGARARHGKAVNLDPAALVMDMVLAINAAP</sequence>
<proteinExistence type="predicted"/>
<gene>
    <name evidence="2" type="ORF">SAMN05877831_10417</name>
</gene>
<evidence type="ECO:0000259" key="1">
    <source>
        <dbReference type="SMART" id="SM00382"/>
    </source>
</evidence>
<dbReference type="PANTHER" id="PTHR11669:SF8">
    <property type="entry name" value="DNA POLYMERASE III SUBUNIT DELTA"/>
    <property type="match status" value="1"/>
</dbReference>
<dbReference type="SUPFAM" id="SSF52540">
    <property type="entry name" value="P-loop containing nucleoside triphosphate hydrolases"/>
    <property type="match status" value="1"/>
</dbReference>
<dbReference type="GO" id="GO:0009360">
    <property type="term" value="C:DNA polymerase III complex"/>
    <property type="evidence" value="ECO:0007669"/>
    <property type="project" value="TreeGrafter"/>
</dbReference>
<evidence type="ECO:0000313" key="2">
    <source>
        <dbReference type="EMBL" id="SOC04768.1"/>
    </source>
</evidence>
<dbReference type="SMART" id="SM00382">
    <property type="entry name" value="AAA"/>
    <property type="match status" value="1"/>
</dbReference>
<dbReference type="RefSeq" id="WP_097069598.1">
    <property type="nucleotide sequence ID" value="NZ_OBMT01000004.1"/>
</dbReference>
<dbReference type="AlphaFoldDB" id="A0A285SCC6"/>
<feature type="domain" description="AAA+ ATPase" evidence="1">
    <location>
        <begin position="43"/>
        <end position="206"/>
    </location>
</feature>
<dbReference type="Gene3D" id="3.40.50.300">
    <property type="entry name" value="P-loop containing nucleotide triphosphate hydrolases"/>
    <property type="match status" value="1"/>
</dbReference>
<name>A0A285SCC6_9RHOB</name>
<reference evidence="3" key="1">
    <citation type="submission" date="2017-08" db="EMBL/GenBank/DDBJ databases">
        <authorList>
            <person name="Varghese N."/>
            <person name="Submissions S."/>
        </authorList>
    </citation>
    <scope>NUCLEOTIDE SEQUENCE [LARGE SCALE GENOMIC DNA]</scope>
    <source>
        <strain evidence="3">JA276</strain>
    </source>
</reference>
<accession>A0A285SCC6</accession>
<dbReference type="InterPro" id="IPR003593">
    <property type="entry name" value="AAA+_ATPase"/>
</dbReference>
<dbReference type="NCBIfam" id="NF005677">
    <property type="entry name" value="PRK07471.1"/>
    <property type="match status" value="1"/>
</dbReference>
<dbReference type="PANTHER" id="PTHR11669">
    <property type="entry name" value="REPLICATION FACTOR C / DNA POLYMERASE III GAMMA-TAU SUBUNIT"/>
    <property type="match status" value="1"/>
</dbReference>
<dbReference type="InterPro" id="IPR027417">
    <property type="entry name" value="P-loop_NTPase"/>
</dbReference>
<dbReference type="Pfam" id="PF13177">
    <property type="entry name" value="DNA_pol3_delta2"/>
    <property type="match status" value="1"/>
</dbReference>
<evidence type="ECO:0000313" key="3">
    <source>
        <dbReference type="Proteomes" id="UP000219111"/>
    </source>
</evidence>
<dbReference type="EMBL" id="OBMT01000004">
    <property type="protein sequence ID" value="SOC04768.1"/>
    <property type="molecule type" value="Genomic_DNA"/>
</dbReference>
<organism evidence="2 3">
    <name type="scientific">Rhodobacter maris</name>
    <dbReference type="NCBI Taxonomy" id="446682"/>
    <lineage>
        <taxon>Bacteria</taxon>
        <taxon>Pseudomonadati</taxon>
        <taxon>Pseudomonadota</taxon>
        <taxon>Alphaproteobacteria</taxon>
        <taxon>Rhodobacterales</taxon>
        <taxon>Rhodobacter group</taxon>
        <taxon>Rhodobacter</taxon>
    </lineage>
</organism>